<dbReference type="InterPro" id="IPR013096">
    <property type="entry name" value="Cupin_2"/>
</dbReference>
<reference evidence="3 4" key="1">
    <citation type="submission" date="2019-08" db="EMBL/GenBank/DDBJ databases">
        <title>Complete genome sequence of Terriglobus albidus strain ORNL.</title>
        <authorList>
            <person name="Podar M."/>
        </authorList>
    </citation>
    <scope>NUCLEOTIDE SEQUENCE [LARGE SCALE GENOMIC DNA]</scope>
    <source>
        <strain evidence="3 4">ORNL</strain>
    </source>
</reference>
<sequence>MKKAVIFLCLLAGTLAAQEARVTPLLSKDLPDLPGKEGRMIIVNYPPGGSTAVHRHNADVFVYVMEGSVVMQVKGGKQMTLTAGQSFYEAPGDIHLVSKNASTTAPAKFVVFFVTDKGAPISTPVK</sequence>
<organism evidence="3 4">
    <name type="scientific">Terriglobus albidus</name>
    <dbReference type="NCBI Taxonomy" id="1592106"/>
    <lineage>
        <taxon>Bacteria</taxon>
        <taxon>Pseudomonadati</taxon>
        <taxon>Acidobacteriota</taxon>
        <taxon>Terriglobia</taxon>
        <taxon>Terriglobales</taxon>
        <taxon>Acidobacteriaceae</taxon>
        <taxon>Terriglobus</taxon>
    </lineage>
</organism>
<proteinExistence type="predicted"/>
<keyword evidence="4" id="KW-1185">Reference proteome</keyword>
<dbReference type="PANTHER" id="PTHR38599:SF1">
    <property type="entry name" value="CUPIN DOMAIN PROTEIN (AFU_ORTHOLOGUE AFUA_3G13620)"/>
    <property type="match status" value="1"/>
</dbReference>
<feature type="signal peptide" evidence="1">
    <location>
        <begin position="1"/>
        <end position="19"/>
    </location>
</feature>
<gene>
    <name evidence="3" type="ORF">FTW19_13780</name>
</gene>
<dbReference type="InterPro" id="IPR011051">
    <property type="entry name" value="RmlC_Cupin_sf"/>
</dbReference>
<dbReference type="PANTHER" id="PTHR38599">
    <property type="entry name" value="CUPIN DOMAIN PROTEIN (AFU_ORTHOLOGUE AFUA_3G13620)"/>
    <property type="match status" value="1"/>
</dbReference>
<evidence type="ECO:0000313" key="4">
    <source>
        <dbReference type="Proteomes" id="UP000321820"/>
    </source>
</evidence>
<feature type="domain" description="Cupin type-2" evidence="2">
    <location>
        <begin position="42"/>
        <end position="112"/>
    </location>
</feature>
<protein>
    <submittedName>
        <fullName evidence="3">Cupin domain-containing protein</fullName>
    </submittedName>
</protein>
<keyword evidence="1" id="KW-0732">Signal</keyword>
<evidence type="ECO:0000259" key="2">
    <source>
        <dbReference type="Pfam" id="PF07883"/>
    </source>
</evidence>
<name>A0A5B9EFZ9_9BACT</name>
<dbReference type="RefSeq" id="WP_147648174.1">
    <property type="nucleotide sequence ID" value="NZ_CP042806.1"/>
</dbReference>
<dbReference type="EMBL" id="CP042806">
    <property type="protein sequence ID" value="QEE28976.1"/>
    <property type="molecule type" value="Genomic_DNA"/>
</dbReference>
<feature type="chain" id="PRO_5022840922" evidence="1">
    <location>
        <begin position="20"/>
        <end position="126"/>
    </location>
</feature>
<dbReference type="SUPFAM" id="SSF51182">
    <property type="entry name" value="RmlC-like cupins"/>
    <property type="match status" value="1"/>
</dbReference>
<dbReference type="KEGG" id="talb:FTW19_13780"/>
<dbReference type="OrthoDB" id="195923at2"/>
<dbReference type="CDD" id="cd02234">
    <property type="entry name" value="cupin_BLR7677-like"/>
    <property type="match status" value="1"/>
</dbReference>
<accession>A0A5B9EFZ9</accession>
<dbReference type="Gene3D" id="2.60.120.10">
    <property type="entry name" value="Jelly Rolls"/>
    <property type="match status" value="1"/>
</dbReference>
<evidence type="ECO:0000313" key="3">
    <source>
        <dbReference type="EMBL" id="QEE28976.1"/>
    </source>
</evidence>
<evidence type="ECO:0000256" key="1">
    <source>
        <dbReference type="SAM" id="SignalP"/>
    </source>
</evidence>
<dbReference type="AlphaFoldDB" id="A0A5B9EFZ9"/>
<dbReference type="Pfam" id="PF07883">
    <property type="entry name" value="Cupin_2"/>
    <property type="match status" value="1"/>
</dbReference>
<dbReference type="InterPro" id="IPR014710">
    <property type="entry name" value="RmlC-like_jellyroll"/>
</dbReference>
<dbReference type="Proteomes" id="UP000321820">
    <property type="component" value="Chromosome"/>
</dbReference>